<feature type="domain" description="EF-hand" evidence="3">
    <location>
        <begin position="21"/>
        <end position="56"/>
    </location>
</feature>
<accession>A0A835IR06</accession>
<reference evidence="4 5" key="1">
    <citation type="submission" date="2020-10" db="EMBL/GenBank/DDBJ databases">
        <title>The Coptis chinensis genome and diversification of protoberbering-type alkaloids.</title>
        <authorList>
            <person name="Wang B."/>
            <person name="Shu S."/>
            <person name="Song C."/>
            <person name="Liu Y."/>
        </authorList>
    </citation>
    <scope>NUCLEOTIDE SEQUENCE [LARGE SCALE GENOMIC DNA]</scope>
    <source>
        <strain evidence="4">HL-2020</strain>
        <tissue evidence="4">Leaf</tissue>
    </source>
</reference>
<dbReference type="PANTHER" id="PTHR23050">
    <property type="entry name" value="CALCIUM BINDING PROTEIN"/>
    <property type="match status" value="1"/>
</dbReference>
<evidence type="ECO:0000256" key="2">
    <source>
        <dbReference type="ARBA" id="ARBA00022837"/>
    </source>
</evidence>
<evidence type="ECO:0000313" key="5">
    <source>
        <dbReference type="Proteomes" id="UP000631114"/>
    </source>
</evidence>
<dbReference type="GO" id="GO:0005509">
    <property type="term" value="F:calcium ion binding"/>
    <property type="evidence" value="ECO:0007669"/>
    <property type="project" value="InterPro"/>
</dbReference>
<dbReference type="CDD" id="cd00051">
    <property type="entry name" value="EFh"/>
    <property type="match status" value="1"/>
</dbReference>
<dbReference type="Pfam" id="PF13405">
    <property type="entry name" value="EF-hand_6"/>
    <property type="match status" value="1"/>
</dbReference>
<dbReference type="InterPro" id="IPR002048">
    <property type="entry name" value="EF_hand_dom"/>
</dbReference>
<dbReference type="SMART" id="SM00054">
    <property type="entry name" value="EFh"/>
    <property type="match status" value="1"/>
</dbReference>
<dbReference type="InterPro" id="IPR050145">
    <property type="entry name" value="Centrin_CML-like"/>
</dbReference>
<sequence length="100" mass="11567">MAFKNNCYTRSISTNNCKSEMTIEEFKQWLKQFDHDGDGRISKDELRDALKSVGGWFTTWKSWRGVKSADANGNGFIDDSEMKHLVSFAEKRFGVKIVMY</sequence>
<dbReference type="EMBL" id="JADFTS010000002">
    <property type="protein sequence ID" value="KAF9622516.1"/>
    <property type="molecule type" value="Genomic_DNA"/>
</dbReference>
<dbReference type="InterPro" id="IPR011992">
    <property type="entry name" value="EF-hand-dom_pair"/>
</dbReference>
<dbReference type="PROSITE" id="PS50222">
    <property type="entry name" value="EF_HAND_2"/>
    <property type="match status" value="1"/>
</dbReference>
<organism evidence="4 5">
    <name type="scientific">Coptis chinensis</name>
    <dbReference type="NCBI Taxonomy" id="261450"/>
    <lineage>
        <taxon>Eukaryota</taxon>
        <taxon>Viridiplantae</taxon>
        <taxon>Streptophyta</taxon>
        <taxon>Embryophyta</taxon>
        <taxon>Tracheophyta</taxon>
        <taxon>Spermatophyta</taxon>
        <taxon>Magnoliopsida</taxon>
        <taxon>Ranunculales</taxon>
        <taxon>Ranunculaceae</taxon>
        <taxon>Coptidoideae</taxon>
        <taxon>Coptis</taxon>
    </lineage>
</organism>
<protein>
    <recommendedName>
        <fullName evidence="3">EF-hand domain-containing protein</fullName>
    </recommendedName>
</protein>
<dbReference type="SUPFAM" id="SSF47473">
    <property type="entry name" value="EF-hand"/>
    <property type="match status" value="1"/>
</dbReference>
<keyword evidence="1" id="KW-0677">Repeat</keyword>
<dbReference type="InterPro" id="IPR018247">
    <property type="entry name" value="EF_Hand_1_Ca_BS"/>
</dbReference>
<evidence type="ECO:0000256" key="1">
    <source>
        <dbReference type="ARBA" id="ARBA00022737"/>
    </source>
</evidence>
<keyword evidence="5" id="KW-1185">Reference proteome</keyword>
<proteinExistence type="predicted"/>
<gene>
    <name evidence="4" type="ORF">IFM89_031920</name>
</gene>
<keyword evidence="2" id="KW-0106">Calcium</keyword>
<dbReference type="PROSITE" id="PS00018">
    <property type="entry name" value="EF_HAND_1"/>
    <property type="match status" value="2"/>
</dbReference>
<dbReference type="AlphaFoldDB" id="A0A835IR06"/>
<comment type="caution">
    <text evidence="4">The sequence shown here is derived from an EMBL/GenBank/DDBJ whole genome shotgun (WGS) entry which is preliminary data.</text>
</comment>
<evidence type="ECO:0000259" key="3">
    <source>
        <dbReference type="PROSITE" id="PS50222"/>
    </source>
</evidence>
<evidence type="ECO:0000313" key="4">
    <source>
        <dbReference type="EMBL" id="KAF9622516.1"/>
    </source>
</evidence>
<dbReference type="Gene3D" id="1.10.238.10">
    <property type="entry name" value="EF-hand"/>
    <property type="match status" value="1"/>
</dbReference>
<name>A0A835IR06_9MAGN</name>
<dbReference type="Proteomes" id="UP000631114">
    <property type="component" value="Unassembled WGS sequence"/>
</dbReference>
<dbReference type="OrthoDB" id="26525at2759"/>
<dbReference type="Pfam" id="PF13202">
    <property type="entry name" value="EF-hand_5"/>
    <property type="match status" value="1"/>
</dbReference>